<dbReference type="AlphaFoldDB" id="A0A811UNB1"/>
<evidence type="ECO:0000313" key="2">
    <source>
        <dbReference type="Proteomes" id="UP000606786"/>
    </source>
</evidence>
<proteinExistence type="predicted"/>
<dbReference type="EMBL" id="CAJHJT010000012">
    <property type="protein sequence ID" value="CAD6999287.1"/>
    <property type="molecule type" value="Genomic_DNA"/>
</dbReference>
<sequence>MLGKRQSMLTIKELQQQTHQTEATTWLPEHCQDALKHETFVSGQLIQAVSDIKRALKGFDSGIDGRRSAKSPRGMQPCSPSGVIAVMPPSKSPTMETAAGQQANVHVGSDENACEKEQQQRAATPINTTPTTNTNTTATTTHLTNARACPLKFSIAKIMEPDQRASSECITAGEDSERSCSPIDVASDECESERAEMHLPSTACGQQQCTSANADNYDSAFKKYVPSASANTAAAVTAAAVAANTVTNVAAVQQFVNTRHQELMSQYPLLYYAPNQLMCAALLRNMLL</sequence>
<evidence type="ECO:0000313" key="1">
    <source>
        <dbReference type="EMBL" id="CAD6999287.1"/>
    </source>
</evidence>
<protein>
    <submittedName>
        <fullName evidence="1">(Mediterranean fruit fly) hypothetical protein</fullName>
    </submittedName>
</protein>
<dbReference type="OrthoDB" id="5062908at2759"/>
<accession>A0A811UNB1</accession>
<gene>
    <name evidence="1" type="ORF">CCAP1982_LOCUS7816</name>
</gene>
<keyword evidence="2" id="KW-1185">Reference proteome</keyword>
<organism evidence="1 2">
    <name type="scientific">Ceratitis capitata</name>
    <name type="common">Mediterranean fruit fly</name>
    <name type="synonym">Tephritis capitata</name>
    <dbReference type="NCBI Taxonomy" id="7213"/>
    <lineage>
        <taxon>Eukaryota</taxon>
        <taxon>Metazoa</taxon>
        <taxon>Ecdysozoa</taxon>
        <taxon>Arthropoda</taxon>
        <taxon>Hexapoda</taxon>
        <taxon>Insecta</taxon>
        <taxon>Pterygota</taxon>
        <taxon>Neoptera</taxon>
        <taxon>Endopterygota</taxon>
        <taxon>Diptera</taxon>
        <taxon>Brachycera</taxon>
        <taxon>Muscomorpha</taxon>
        <taxon>Tephritoidea</taxon>
        <taxon>Tephritidae</taxon>
        <taxon>Ceratitis</taxon>
        <taxon>Ceratitis</taxon>
    </lineage>
</organism>
<name>A0A811UNB1_CERCA</name>
<reference evidence="1" key="1">
    <citation type="submission" date="2020-11" db="EMBL/GenBank/DDBJ databases">
        <authorList>
            <person name="Whitehead M."/>
        </authorList>
    </citation>
    <scope>NUCLEOTIDE SEQUENCE</scope>
    <source>
        <strain evidence="1">EGII</strain>
    </source>
</reference>
<dbReference type="Proteomes" id="UP000606786">
    <property type="component" value="Unassembled WGS sequence"/>
</dbReference>
<comment type="caution">
    <text evidence="1">The sequence shown here is derived from an EMBL/GenBank/DDBJ whole genome shotgun (WGS) entry which is preliminary data.</text>
</comment>